<dbReference type="Gene3D" id="3.40.50.720">
    <property type="entry name" value="NAD(P)-binding Rossmann-like Domain"/>
    <property type="match status" value="1"/>
</dbReference>
<dbReference type="GO" id="GO:0016491">
    <property type="term" value="F:oxidoreductase activity"/>
    <property type="evidence" value="ECO:0007669"/>
    <property type="project" value="UniProtKB-KW"/>
</dbReference>
<evidence type="ECO:0000256" key="2">
    <source>
        <dbReference type="ARBA" id="ARBA00022833"/>
    </source>
</evidence>
<gene>
    <name evidence="5" type="ORF">MESINF_1403</name>
</gene>
<dbReference type="PANTHER" id="PTHR43401:SF2">
    <property type="entry name" value="L-THREONINE 3-DEHYDROGENASE"/>
    <property type="match status" value="1"/>
</dbReference>
<dbReference type="PANTHER" id="PTHR43401">
    <property type="entry name" value="L-THREONINE 3-DEHYDROGENASE"/>
    <property type="match status" value="1"/>
</dbReference>
<dbReference type="AlphaFoldDB" id="A0A7Z7LF62"/>
<evidence type="ECO:0000256" key="1">
    <source>
        <dbReference type="ARBA" id="ARBA00022723"/>
    </source>
</evidence>
<sequence length="327" mass="35510">MKAVMYEGIGKISIRDVEKPKIGEDGILVKILYSFICSTDIKTYKQGHPMIKPPTILGHECSGRIDETGRNVTEFEVGDYVAVAPFVNCGECEQCINGYPEGCRNRDFPSNGAITEFLSIDAGYARKGVAKVAKDKAKEAALAEPMACALTSCRHMELQPGNSALVVGAGIMGMLNAMTLRDVYGQTVVITDKRQGRLELAEELGFAISSGDTGKYNSIVLTAPVPELIDEYLPKVKLFGNMVLFGGYSKGTKALFDPNIIHYNGVKLTGTTGFASKDFMAAIALINSGKLDLRPFTKRIYEFSDFEEAFKDAVEGRSIKVGIKVGE</sequence>
<keyword evidence="3" id="KW-0560">Oxidoreductase</keyword>
<dbReference type="SUPFAM" id="SSF50129">
    <property type="entry name" value="GroES-like"/>
    <property type="match status" value="1"/>
</dbReference>
<keyword evidence="2" id="KW-0862">Zinc</keyword>
<reference evidence="5 6" key="1">
    <citation type="submission" date="2017-01" db="EMBL/GenBank/DDBJ databases">
        <authorList>
            <person name="Erauso G."/>
        </authorList>
    </citation>
    <scope>NUCLEOTIDE SEQUENCE [LARGE SCALE GENOMIC DNA]</scope>
    <source>
        <strain evidence="5">MESINF1</strain>
    </source>
</reference>
<dbReference type="InterPro" id="IPR050129">
    <property type="entry name" value="Zn_alcohol_dh"/>
</dbReference>
<evidence type="ECO:0000313" key="5">
    <source>
        <dbReference type="EMBL" id="SSC12847.1"/>
    </source>
</evidence>
<dbReference type="Pfam" id="PF08240">
    <property type="entry name" value="ADH_N"/>
    <property type="match status" value="1"/>
</dbReference>
<keyword evidence="1" id="KW-0479">Metal-binding</keyword>
<dbReference type="GO" id="GO:0008270">
    <property type="term" value="F:zinc ion binding"/>
    <property type="evidence" value="ECO:0007669"/>
    <property type="project" value="InterPro"/>
</dbReference>
<dbReference type="EMBL" id="LS974202">
    <property type="protein sequence ID" value="SSC12847.1"/>
    <property type="molecule type" value="Genomic_DNA"/>
</dbReference>
<evidence type="ECO:0000259" key="4">
    <source>
        <dbReference type="Pfam" id="PF08240"/>
    </source>
</evidence>
<protein>
    <submittedName>
        <fullName evidence="5">Putative Alcohol dehydrogenase GroES domain protein</fullName>
    </submittedName>
</protein>
<dbReference type="RefSeq" id="WP_169699073.1">
    <property type="nucleotide sequence ID" value="NZ_LS974202.1"/>
</dbReference>
<evidence type="ECO:0000256" key="3">
    <source>
        <dbReference type="ARBA" id="ARBA00023002"/>
    </source>
</evidence>
<dbReference type="SUPFAM" id="SSF51735">
    <property type="entry name" value="NAD(P)-binding Rossmann-fold domains"/>
    <property type="match status" value="1"/>
</dbReference>
<name>A0A7Z7LF62_9BACT</name>
<dbReference type="InterPro" id="IPR011032">
    <property type="entry name" value="GroES-like_sf"/>
</dbReference>
<dbReference type="KEGG" id="minf:MESINF_1403"/>
<dbReference type="PROSITE" id="PS00059">
    <property type="entry name" value="ADH_ZINC"/>
    <property type="match status" value="1"/>
</dbReference>
<dbReference type="Gene3D" id="3.90.180.10">
    <property type="entry name" value="Medium-chain alcohol dehydrogenases, catalytic domain"/>
    <property type="match status" value="1"/>
</dbReference>
<proteinExistence type="predicted"/>
<feature type="domain" description="Alcohol dehydrogenase-like N-terminal" evidence="4">
    <location>
        <begin position="24"/>
        <end position="124"/>
    </location>
</feature>
<dbReference type="InterPro" id="IPR002328">
    <property type="entry name" value="ADH_Zn_CS"/>
</dbReference>
<evidence type="ECO:0000313" key="6">
    <source>
        <dbReference type="Proteomes" id="UP000250796"/>
    </source>
</evidence>
<dbReference type="InterPro" id="IPR013154">
    <property type="entry name" value="ADH-like_N"/>
</dbReference>
<accession>A0A7Z7LF62</accession>
<dbReference type="Proteomes" id="UP000250796">
    <property type="component" value="Chromosome MESINF"/>
</dbReference>
<organism evidence="5 6">
    <name type="scientific">Mesotoga infera</name>
    <dbReference type="NCBI Taxonomy" id="1236046"/>
    <lineage>
        <taxon>Bacteria</taxon>
        <taxon>Thermotogati</taxon>
        <taxon>Thermotogota</taxon>
        <taxon>Thermotogae</taxon>
        <taxon>Kosmotogales</taxon>
        <taxon>Kosmotogaceae</taxon>
        <taxon>Mesotoga</taxon>
    </lineage>
</organism>
<dbReference type="InterPro" id="IPR036291">
    <property type="entry name" value="NAD(P)-bd_dom_sf"/>
</dbReference>
<keyword evidence="6" id="KW-1185">Reference proteome</keyword>